<accession>A0A9D9DRP9</accession>
<name>A0A9D9DRP9_9BACT</name>
<dbReference type="EMBL" id="JADIND010000164">
    <property type="protein sequence ID" value="MBO8431206.1"/>
    <property type="molecule type" value="Genomic_DNA"/>
</dbReference>
<reference evidence="2" key="1">
    <citation type="submission" date="2020-10" db="EMBL/GenBank/DDBJ databases">
        <authorList>
            <person name="Gilroy R."/>
        </authorList>
    </citation>
    <scope>NUCLEOTIDE SEQUENCE</scope>
    <source>
        <strain evidence="2">10192</strain>
    </source>
</reference>
<dbReference type="InterPro" id="IPR008136">
    <property type="entry name" value="CinA_C"/>
</dbReference>
<reference evidence="2" key="2">
    <citation type="journal article" date="2021" name="PeerJ">
        <title>Extensive microbial diversity within the chicken gut microbiome revealed by metagenomics and culture.</title>
        <authorList>
            <person name="Gilroy R."/>
            <person name="Ravi A."/>
            <person name="Getino M."/>
            <person name="Pursley I."/>
            <person name="Horton D.L."/>
            <person name="Alikhan N.F."/>
            <person name="Baker D."/>
            <person name="Gharbi K."/>
            <person name="Hall N."/>
            <person name="Watson M."/>
            <person name="Adriaenssens E.M."/>
            <person name="Foster-Nyarko E."/>
            <person name="Jarju S."/>
            <person name="Secka A."/>
            <person name="Antonio M."/>
            <person name="Oren A."/>
            <person name="Chaudhuri R.R."/>
            <person name="La Ragione R."/>
            <person name="Hildebrand F."/>
            <person name="Pallen M.J."/>
        </authorList>
    </citation>
    <scope>NUCLEOTIDE SEQUENCE</scope>
    <source>
        <strain evidence="2">10192</strain>
    </source>
</reference>
<proteinExistence type="predicted"/>
<dbReference type="SUPFAM" id="SSF142433">
    <property type="entry name" value="CinA-like"/>
    <property type="match status" value="1"/>
</dbReference>
<evidence type="ECO:0000313" key="3">
    <source>
        <dbReference type="Proteomes" id="UP000823632"/>
    </source>
</evidence>
<organism evidence="2 3">
    <name type="scientific">Candidatus Scatousia excrementipullorum</name>
    <dbReference type="NCBI Taxonomy" id="2840936"/>
    <lineage>
        <taxon>Bacteria</taxon>
        <taxon>Candidatus Scatousia</taxon>
    </lineage>
</organism>
<dbReference type="Proteomes" id="UP000823632">
    <property type="component" value="Unassembled WGS sequence"/>
</dbReference>
<evidence type="ECO:0000259" key="1">
    <source>
        <dbReference type="Pfam" id="PF02464"/>
    </source>
</evidence>
<gene>
    <name evidence="2" type="ORF">IAC76_07445</name>
</gene>
<dbReference type="AlphaFoldDB" id="A0A9D9DRP9"/>
<dbReference type="InterPro" id="IPR036653">
    <property type="entry name" value="CinA-like_C"/>
</dbReference>
<evidence type="ECO:0000313" key="2">
    <source>
        <dbReference type="EMBL" id="MBO8431206.1"/>
    </source>
</evidence>
<sequence length="160" mass="17595">MFDRNLIKLTEFLKKNNLTVSTAESCTGGLLSSRLTDVSGSSSFIKLNFVTYAYEAKEEILFIDKEFLEKYTAVSPECAKAMAEGLHKRTGCDLAICTTGIAGPTGGSKTKPVGLVYVSALYNGKLSVKEFRLPSFLPRKLMKFCFTQKAIDTALELILQ</sequence>
<dbReference type="NCBIfam" id="TIGR00199">
    <property type="entry name" value="PncC_domain"/>
    <property type="match status" value="1"/>
</dbReference>
<dbReference type="Gene3D" id="3.90.950.20">
    <property type="entry name" value="CinA-like"/>
    <property type="match status" value="1"/>
</dbReference>
<comment type="caution">
    <text evidence="2">The sequence shown here is derived from an EMBL/GenBank/DDBJ whole genome shotgun (WGS) entry which is preliminary data.</text>
</comment>
<feature type="domain" description="CinA C-terminal" evidence="1">
    <location>
        <begin position="9"/>
        <end position="156"/>
    </location>
</feature>
<dbReference type="Pfam" id="PF02464">
    <property type="entry name" value="CinA"/>
    <property type="match status" value="1"/>
</dbReference>
<protein>
    <submittedName>
        <fullName evidence="2">CinA family protein</fullName>
    </submittedName>
</protein>